<dbReference type="InParanoid" id="B8M2B4"/>
<dbReference type="GO" id="GO:0003677">
    <property type="term" value="F:DNA binding"/>
    <property type="evidence" value="ECO:0007669"/>
    <property type="project" value="InterPro"/>
</dbReference>
<dbReference type="GO" id="GO:0006351">
    <property type="term" value="P:DNA-templated transcription"/>
    <property type="evidence" value="ECO:0007669"/>
    <property type="project" value="InterPro"/>
</dbReference>
<comment type="subcellular location">
    <subcellularLocation>
        <location evidence="1">Nucleus</location>
    </subcellularLocation>
</comment>
<protein>
    <recommendedName>
        <fullName evidence="7">Xylanolytic transcriptional activator regulatory domain-containing protein</fullName>
    </recommendedName>
</protein>
<sequence>MFDAVEFLPSVNSDSPTSSPTSSVLPSQSQLLELTRIFFQQHHPLLPCIHAQAILDRISDPQWAESSPLMWSILATVARSSEAIEILAQRKMWYERAMFLYERSVVSNGDVLRNVQAAVWNVYLQFMEGDILQASLRLAQAYTLACMHGFNRIDDDRKPTHVKIPLAHAMEEEECRWTMWAFFLLDRHINYLHGVHFVVNDHMFYVNYPCNNLANSPSIEIADAELFSRDLELWSLTLPPGKSSGMPITRLFQKAVVLLGRIVEYENIVPIDADQKQRAAEYLKLQSTLVQFWIPVSTHLSNAFHDPYVTWLNIILHTCSILLNYPVSVCGKTDGLPSKFAQGSANHQGFLRAFRGVQAIVDLLKQLLTANQSLSTLLNPLLAPSYFLCCRFLVARWRQTHDESYRIQWGLVVDLLGRMADKGFHLARLFKDTVARDVQTGGPAGPLVHLGLEDGMVE</sequence>
<dbReference type="GeneID" id="8106911"/>
<feature type="domain" description="Xylanolytic transcriptional activator regulatory" evidence="7">
    <location>
        <begin position="37"/>
        <end position="213"/>
    </location>
</feature>
<reference evidence="9" key="1">
    <citation type="journal article" date="2015" name="Genome Announc.">
        <title>Genome sequence of the AIDS-associated pathogen Penicillium marneffei (ATCC18224) and its near taxonomic relative Talaromyces stipitatus (ATCC10500).</title>
        <authorList>
            <person name="Nierman W.C."/>
            <person name="Fedorova-Abrams N.D."/>
            <person name="Andrianopoulos A."/>
        </authorList>
    </citation>
    <scope>NUCLEOTIDE SEQUENCE [LARGE SCALE GENOMIC DNA]</scope>
    <source>
        <strain evidence="9">ATCC 10500 / CBS 375.48 / QM 6759 / NRRL 1006</strain>
    </source>
</reference>
<dbReference type="OrthoDB" id="2943660at2759"/>
<evidence type="ECO:0000256" key="3">
    <source>
        <dbReference type="ARBA" id="ARBA00023015"/>
    </source>
</evidence>
<dbReference type="eggNOG" id="ENOG502S4S5">
    <property type="taxonomic scope" value="Eukaryota"/>
</dbReference>
<dbReference type="GO" id="GO:0008270">
    <property type="term" value="F:zinc ion binding"/>
    <property type="evidence" value="ECO:0007669"/>
    <property type="project" value="InterPro"/>
</dbReference>
<dbReference type="Pfam" id="PF04082">
    <property type="entry name" value="Fungal_trans"/>
    <property type="match status" value="1"/>
</dbReference>
<feature type="compositionally biased region" description="Low complexity" evidence="6">
    <location>
        <begin position="8"/>
        <end position="24"/>
    </location>
</feature>
<dbReference type="InterPro" id="IPR050815">
    <property type="entry name" value="TF_fung"/>
</dbReference>
<keyword evidence="5" id="KW-0539">Nucleus</keyword>
<keyword evidence="3" id="KW-0805">Transcription regulation</keyword>
<evidence type="ECO:0000256" key="1">
    <source>
        <dbReference type="ARBA" id="ARBA00004123"/>
    </source>
</evidence>
<dbReference type="VEuPathDB" id="FungiDB:TSTA_088140"/>
<dbReference type="PANTHER" id="PTHR47338:SF10">
    <property type="entry name" value="TRANSCRIPTION FACTOR DOMAIN-CONTAINING PROTEIN-RELATED"/>
    <property type="match status" value="1"/>
</dbReference>
<evidence type="ECO:0000259" key="7">
    <source>
        <dbReference type="Pfam" id="PF04082"/>
    </source>
</evidence>
<dbReference type="InterPro" id="IPR007219">
    <property type="entry name" value="XnlR_reg_dom"/>
</dbReference>
<evidence type="ECO:0000313" key="8">
    <source>
        <dbReference type="EMBL" id="EED21578.1"/>
    </source>
</evidence>
<dbReference type="EMBL" id="EQ962653">
    <property type="protein sequence ID" value="EED21578.1"/>
    <property type="molecule type" value="Genomic_DNA"/>
</dbReference>
<dbReference type="RefSeq" id="XP_002478541.1">
    <property type="nucleotide sequence ID" value="XM_002478496.1"/>
</dbReference>
<dbReference type="PANTHER" id="PTHR47338">
    <property type="entry name" value="ZN(II)2CYS6 TRANSCRIPTION FACTOR (EUROFUNG)-RELATED"/>
    <property type="match status" value="1"/>
</dbReference>
<evidence type="ECO:0000256" key="5">
    <source>
        <dbReference type="ARBA" id="ARBA00023242"/>
    </source>
</evidence>
<dbReference type="Proteomes" id="UP000001745">
    <property type="component" value="Unassembled WGS sequence"/>
</dbReference>
<dbReference type="HOGENOM" id="CLU_597412_0_0_1"/>
<organism evidence="8 9">
    <name type="scientific">Talaromyces stipitatus (strain ATCC 10500 / CBS 375.48 / QM 6759 / NRRL 1006)</name>
    <name type="common">Penicillium stipitatum</name>
    <dbReference type="NCBI Taxonomy" id="441959"/>
    <lineage>
        <taxon>Eukaryota</taxon>
        <taxon>Fungi</taxon>
        <taxon>Dikarya</taxon>
        <taxon>Ascomycota</taxon>
        <taxon>Pezizomycotina</taxon>
        <taxon>Eurotiomycetes</taxon>
        <taxon>Eurotiomycetidae</taxon>
        <taxon>Eurotiales</taxon>
        <taxon>Trichocomaceae</taxon>
        <taxon>Talaromyces</taxon>
        <taxon>Talaromyces sect. Talaromyces</taxon>
    </lineage>
</organism>
<evidence type="ECO:0000256" key="2">
    <source>
        <dbReference type="ARBA" id="ARBA00022723"/>
    </source>
</evidence>
<feature type="region of interest" description="Disordered" evidence="6">
    <location>
        <begin position="1"/>
        <end position="24"/>
    </location>
</feature>
<evidence type="ECO:0000313" key="9">
    <source>
        <dbReference type="Proteomes" id="UP000001745"/>
    </source>
</evidence>
<evidence type="ECO:0000256" key="6">
    <source>
        <dbReference type="SAM" id="MobiDB-lite"/>
    </source>
</evidence>
<name>B8M2B4_TALSN</name>
<dbReference type="GO" id="GO:0005634">
    <property type="term" value="C:nucleus"/>
    <property type="evidence" value="ECO:0007669"/>
    <property type="project" value="UniProtKB-SubCell"/>
</dbReference>
<dbReference type="PhylomeDB" id="B8M2B4"/>
<keyword evidence="4" id="KW-0804">Transcription</keyword>
<evidence type="ECO:0000256" key="4">
    <source>
        <dbReference type="ARBA" id="ARBA00023163"/>
    </source>
</evidence>
<keyword evidence="2" id="KW-0479">Metal-binding</keyword>
<dbReference type="CDD" id="cd12148">
    <property type="entry name" value="fungal_TF_MHR"/>
    <property type="match status" value="1"/>
</dbReference>
<dbReference type="AlphaFoldDB" id="B8M2B4"/>
<gene>
    <name evidence="8" type="ORF">TSTA_088140</name>
</gene>
<dbReference type="GO" id="GO:0000981">
    <property type="term" value="F:DNA-binding transcription factor activity, RNA polymerase II-specific"/>
    <property type="evidence" value="ECO:0007669"/>
    <property type="project" value="InterPro"/>
</dbReference>
<keyword evidence="9" id="KW-1185">Reference proteome</keyword>
<accession>B8M2B4</accession>
<proteinExistence type="predicted"/>
<dbReference type="OMA" id="MWSILAT"/>
<dbReference type="STRING" id="441959.B8M2B4"/>